<feature type="compositionally biased region" description="Low complexity" evidence="1">
    <location>
        <begin position="171"/>
        <end position="193"/>
    </location>
</feature>
<keyword evidence="3" id="KW-1185">Reference proteome</keyword>
<sequence length="220" mass="24664">MDVTGLIGRLPSICDGTQKWITWFEEQTAGQHLALGDIKALLSQTLGKAKMTEILDQADLKKTADDPHYDHHPLGPWRTAIWDAMRKTYPTKTDPGKVEKVKLWDDVGVAQFILKLQTIWREEMDAPWDETAASQALFKVMLKRALPSEVSSWSKQEGQEKKKEKKEDIHSYSSGASPSDEPSPSDGPSPISKPTKHDGVPCWTSVSPKATRMENRKRLG</sequence>
<proteinExistence type="predicted"/>
<evidence type="ECO:0000313" key="3">
    <source>
        <dbReference type="Proteomes" id="UP001274896"/>
    </source>
</evidence>
<feature type="compositionally biased region" description="Basic and acidic residues" evidence="1">
    <location>
        <begin position="211"/>
        <end position="220"/>
    </location>
</feature>
<dbReference type="Proteomes" id="UP001274896">
    <property type="component" value="Unassembled WGS sequence"/>
</dbReference>
<dbReference type="AlphaFoldDB" id="A0AAE0RJ44"/>
<organism evidence="2 3">
    <name type="scientific">Hemibagrus guttatus</name>
    <dbReference type="NCBI Taxonomy" id="175788"/>
    <lineage>
        <taxon>Eukaryota</taxon>
        <taxon>Metazoa</taxon>
        <taxon>Chordata</taxon>
        <taxon>Craniata</taxon>
        <taxon>Vertebrata</taxon>
        <taxon>Euteleostomi</taxon>
        <taxon>Actinopterygii</taxon>
        <taxon>Neopterygii</taxon>
        <taxon>Teleostei</taxon>
        <taxon>Ostariophysi</taxon>
        <taxon>Siluriformes</taxon>
        <taxon>Bagridae</taxon>
        <taxon>Hemibagrus</taxon>
    </lineage>
</organism>
<evidence type="ECO:0000256" key="1">
    <source>
        <dbReference type="SAM" id="MobiDB-lite"/>
    </source>
</evidence>
<feature type="region of interest" description="Disordered" evidence="1">
    <location>
        <begin position="149"/>
        <end position="220"/>
    </location>
</feature>
<reference evidence="2" key="1">
    <citation type="submission" date="2023-06" db="EMBL/GenBank/DDBJ databases">
        <title>Male Hemibagrus guttatus genome.</title>
        <authorList>
            <person name="Bian C."/>
        </authorList>
    </citation>
    <scope>NUCLEOTIDE SEQUENCE</scope>
    <source>
        <strain evidence="2">Male_cb2023</strain>
        <tissue evidence="2">Muscle</tissue>
    </source>
</reference>
<comment type="caution">
    <text evidence="2">The sequence shown here is derived from an EMBL/GenBank/DDBJ whole genome shotgun (WGS) entry which is preliminary data.</text>
</comment>
<protein>
    <submittedName>
        <fullName evidence="2">Uncharacterized protein</fullName>
    </submittedName>
</protein>
<feature type="compositionally biased region" description="Basic and acidic residues" evidence="1">
    <location>
        <begin position="157"/>
        <end position="170"/>
    </location>
</feature>
<evidence type="ECO:0000313" key="2">
    <source>
        <dbReference type="EMBL" id="KAK3556208.1"/>
    </source>
</evidence>
<dbReference type="EMBL" id="JAUCMX010000001">
    <property type="protein sequence ID" value="KAK3556208.1"/>
    <property type="molecule type" value="Genomic_DNA"/>
</dbReference>
<gene>
    <name evidence="2" type="ORF">QTP70_005994</name>
</gene>
<name>A0AAE0RJ44_9TELE</name>
<accession>A0AAE0RJ44</accession>